<gene>
    <name evidence="1" type="ORF">I4F81_002753</name>
</gene>
<accession>A0ACC3BQA1</accession>
<evidence type="ECO:0000313" key="2">
    <source>
        <dbReference type="Proteomes" id="UP000798662"/>
    </source>
</evidence>
<name>A0ACC3BQA1_PYRYE</name>
<evidence type="ECO:0000313" key="1">
    <source>
        <dbReference type="EMBL" id="KAK1860164.1"/>
    </source>
</evidence>
<dbReference type="Proteomes" id="UP000798662">
    <property type="component" value="Chromosome 1"/>
</dbReference>
<dbReference type="EMBL" id="CM020618">
    <property type="protein sequence ID" value="KAK1860164.1"/>
    <property type="molecule type" value="Genomic_DNA"/>
</dbReference>
<protein>
    <submittedName>
        <fullName evidence="1">Uncharacterized protein</fullName>
    </submittedName>
</protein>
<comment type="caution">
    <text evidence="1">The sequence shown here is derived from an EMBL/GenBank/DDBJ whole genome shotgun (WGS) entry which is preliminary data.</text>
</comment>
<reference evidence="1" key="1">
    <citation type="submission" date="2019-11" db="EMBL/GenBank/DDBJ databases">
        <title>Nori genome reveals adaptations in red seaweeds to the harsh intertidal environment.</title>
        <authorList>
            <person name="Wang D."/>
            <person name="Mao Y."/>
        </authorList>
    </citation>
    <scope>NUCLEOTIDE SEQUENCE</scope>
    <source>
        <tissue evidence="1">Gametophyte</tissue>
    </source>
</reference>
<sequence length="280" mass="27131">MATAFLAGPPVGRSLVTEAITTTYGGSAQAYATAAAGSVVDAIAATYTVGGGEADGEGGGGGPPSVLVAFGVGLTGAVGVEAAVGLAAAGYTATLLRVGEEEGRPPWRVAAEAAAEAAGVDIIDFVPAGAAFYFDLLVDAVLGNDPLDWGDGVDADDAPHVSATGTPPPPVATSADAASGGLIPDGATTVLAALAASPAPVVCVDHPLGWATDRGPPDLAVRRDAFVKPDLLVSTAVPLRSARFFGGRYHYVGGGVVPPGWAAAAGVAEICSAVAAAGSS</sequence>
<proteinExistence type="predicted"/>
<organism evidence="1 2">
    <name type="scientific">Pyropia yezoensis</name>
    <name type="common">Susabi-nori</name>
    <name type="synonym">Porphyra yezoensis</name>
    <dbReference type="NCBI Taxonomy" id="2788"/>
    <lineage>
        <taxon>Eukaryota</taxon>
        <taxon>Rhodophyta</taxon>
        <taxon>Bangiophyceae</taxon>
        <taxon>Bangiales</taxon>
        <taxon>Bangiaceae</taxon>
        <taxon>Pyropia</taxon>
    </lineage>
</organism>
<keyword evidence="2" id="KW-1185">Reference proteome</keyword>